<organism evidence="2 3">
    <name type="scientific">Allacma fusca</name>
    <dbReference type="NCBI Taxonomy" id="39272"/>
    <lineage>
        <taxon>Eukaryota</taxon>
        <taxon>Metazoa</taxon>
        <taxon>Ecdysozoa</taxon>
        <taxon>Arthropoda</taxon>
        <taxon>Hexapoda</taxon>
        <taxon>Collembola</taxon>
        <taxon>Symphypleona</taxon>
        <taxon>Sminthuridae</taxon>
        <taxon>Allacma</taxon>
    </lineage>
</organism>
<protein>
    <submittedName>
        <fullName evidence="2">Uncharacterized protein</fullName>
    </submittedName>
</protein>
<name>A0A8J2JKP1_9HEXA</name>
<dbReference type="EMBL" id="CAJVCH010035415">
    <property type="protein sequence ID" value="CAG7716024.1"/>
    <property type="molecule type" value="Genomic_DNA"/>
</dbReference>
<feature type="non-terminal residue" evidence="2">
    <location>
        <position position="1"/>
    </location>
</feature>
<feature type="region of interest" description="Disordered" evidence="1">
    <location>
        <begin position="1"/>
        <end position="38"/>
    </location>
</feature>
<comment type="caution">
    <text evidence="2">The sequence shown here is derived from an EMBL/GenBank/DDBJ whole genome shotgun (WGS) entry which is preliminary data.</text>
</comment>
<evidence type="ECO:0000313" key="2">
    <source>
        <dbReference type="EMBL" id="CAG7716024.1"/>
    </source>
</evidence>
<dbReference type="AlphaFoldDB" id="A0A8J2JKP1"/>
<sequence length="211" mass="23769">MTFKGEKPFEFLENTNHEESVKVEEEGSTTSTSVDIFNPDSALNVDETAALCSQSMKMLLRPEESEKPPEAVSKWEEIIAGTPPEEHSDGQDTKPLIKTEADGDANSDIFDIICEHDDYEVYPECSVNWCLDSSRTSHIHDCCGIFYKCTHVDENSRPKIELHITYFVPTLYRNHGIIVGTEGQESLFHMSALTFNTFTVNLHNLSPTTCE</sequence>
<feature type="compositionally biased region" description="Basic and acidic residues" evidence="1">
    <location>
        <begin position="1"/>
        <end position="25"/>
    </location>
</feature>
<evidence type="ECO:0000256" key="1">
    <source>
        <dbReference type="SAM" id="MobiDB-lite"/>
    </source>
</evidence>
<dbReference type="Proteomes" id="UP000708208">
    <property type="component" value="Unassembled WGS sequence"/>
</dbReference>
<keyword evidence="3" id="KW-1185">Reference proteome</keyword>
<gene>
    <name evidence="2" type="ORF">AFUS01_LOCUS5554</name>
</gene>
<accession>A0A8J2JKP1</accession>
<evidence type="ECO:0000313" key="3">
    <source>
        <dbReference type="Proteomes" id="UP000708208"/>
    </source>
</evidence>
<proteinExistence type="predicted"/>
<reference evidence="2" key="1">
    <citation type="submission" date="2021-06" db="EMBL/GenBank/DDBJ databases">
        <authorList>
            <person name="Hodson N. C."/>
            <person name="Mongue J. A."/>
            <person name="Jaron S. K."/>
        </authorList>
    </citation>
    <scope>NUCLEOTIDE SEQUENCE</scope>
</reference>